<gene>
    <name evidence="11" type="ORF">M2283_004808</name>
</gene>
<evidence type="ECO:0000313" key="11">
    <source>
        <dbReference type="EMBL" id="MDH6217480.1"/>
    </source>
</evidence>
<feature type="compositionally biased region" description="Low complexity" evidence="8">
    <location>
        <begin position="562"/>
        <end position="577"/>
    </location>
</feature>
<dbReference type="EC" id="2.7.11.1" evidence="1"/>
<dbReference type="GO" id="GO:0004674">
    <property type="term" value="F:protein serine/threonine kinase activity"/>
    <property type="evidence" value="ECO:0007669"/>
    <property type="project" value="UniProtKB-EC"/>
</dbReference>
<dbReference type="EMBL" id="JARXVH010000007">
    <property type="protein sequence ID" value="MDH6217480.1"/>
    <property type="molecule type" value="Genomic_DNA"/>
</dbReference>
<dbReference type="InterPro" id="IPR000719">
    <property type="entry name" value="Prot_kinase_dom"/>
</dbReference>
<feature type="compositionally biased region" description="Low complexity" evidence="8">
    <location>
        <begin position="422"/>
        <end position="490"/>
    </location>
</feature>
<dbReference type="PROSITE" id="PS00107">
    <property type="entry name" value="PROTEIN_KINASE_ATP"/>
    <property type="match status" value="1"/>
</dbReference>
<feature type="region of interest" description="Disordered" evidence="8">
    <location>
        <begin position="289"/>
        <end position="333"/>
    </location>
</feature>
<comment type="caution">
    <text evidence="11">The sequence shown here is derived from an EMBL/GenBank/DDBJ whole genome shotgun (WGS) entry which is preliminary data.</text>
</comment>
<feature type="region of interest" description="Disordered" evidence="8">
    <location>
        <begin position="355"/>
        <end position="508"/>
    </location>
</feature>
<proteinExistence type="predicted"/>
<protein>
    <recommendedName>
        <fullName evidence="1">non-specific serine/threonine protein kinase</fullName>
        <ecNumber evidence="1">2.7.11.1</ecNumber>
    </recommendedName>
</protein>
<dbReference type="Gene3D" id="1.10.510.10">
    <property type="entry name" value="Transferase(Phosphotransferase) domain 1"/>
    <property type="match status" value="1"/>
</dbReference>
<feature type="domain" description="Protein kinase" evidence="10">
    <location>
        <begin position="27"/>
        <end position="286"/>
    </location>
</feature>
<name>A0ABT6LNF4_9ACTN</name>
<dbReference type="InterPro" id="IPR008271">
    <property type="entry name" value="Ser/Thr_kinase_AS"/>
</dbReference>
<dbReference type="SMART" id="SM00220">
    <property type="entry name" value="S_TKc"/>
    <property type="match status" value="1"/>
</dbReference>
<evidence type="ECO:0000256" key="8">
    <source>
        <dbReference type="SAM" id="MobiDB-lite"/>
    </source>
</evidence>
<feature type="compositionally biased region" description="Gly residues" evidence="8">
    <location>
        <begin position="621"/>
        <end position="634"/>
    </location>
</feature>
<dbReference type="PANTHER" id="PTHR43289">
    <property type="entry name" value="MITOGEN-ACTIVATED PROTEIN KINASE KINASE KINASE 20-RELATED"/>
    <property type="match status" value="1"/>
</dbReference>
<feature type="compositionally biased region" description="Basic and acidic residues" evidence="8">
    <location>
        <begin position="582"/>
        <end position="597"/>
    </location>
</feature>
<feature type="compositionally biased region" description="Gly residues" evidence="8">
    <location>
        <begin position="410"/>
        <end position="421"/>
    </location>
</feature>
<evidence type="ECO:0000313" key="12">
    <source>
        <dbReference type="Proteomes" id="UP001160499"/>
    </source>
</evidence>
<dbReference type="InterPro" id="IPR011009">
    <property type="entry name" value="Kinase-like_dom_sf"/>
</dbReference>
<keyword evidence="6 7" id="KW-0067">ATP-binding</keyword>
<evidence type="ECO:0000256" key="2">
    <source>
        <dbReference type="ARBA" id="ARBA00022527"/>
    </source>
</evidence>
<evidence type="ECO:0000259" key="10">
    <source>
        <dbReference type="PROSITE" id="PS50011"/>
    </source>
</evidence>
<evidence type="ECO:0000256" key="4">
    <source>
        <dbReference type="ARBA" id="ARBA00022741"/>
    </source>
</evidence>
<dbReference type="CDD" id="cd14014">
    <property type="entry name" value="STKc_PknB_like"/>
    <property type="match status" value="1"/>
</dbReference>
<keyword evidence="3 11" id="KW-0808">Transferase</keyword>
<feature type="compositionally biased region" description="Low complexity" evidence="8">
    <location>
        <begin position="355"/>
        <end position="373"/>
    </location>
</feature>
<dbReference type="PANTHER" id="PTHR43289:SF6">
    <property type="entry name" value="SERINE_THREONINE-PROTEIN KINASE NEKL-3"/>
    <property type="match status" value="1"/>
</dbReference>
<dbReference type="InterPro" id="IPR017441">
    <property type="entry name" value="Protein_kinase_ATP_BS"/>
</dbReference>
<keyword evidence="9" id="KW-1133">Transmembrane helix</keyword>
<dbReference type="Gene3D" id="3.30.200.20">
    <property type="entry name" value="Phosphorylase Kinase, domain 1"/>
    <property type="match status" value="1"/>
</dbReference>
<keyword evidence="5" id="KW-0418">Kinase</keyword>
<feature type="region of interest" description="Disordered" evidence="8">
    <location>
        <begin position="1"/>
        <end position="20"/>
    </location>
</feature>
<feature type="region of interest" description="Disordered" evidence="8">
    <location>
        <begin position="548"/>
        <end position="644"/>
    </location>
</feature>
<evidence type="ECO:0000256" key="6">
    <source>
        <dbReference type="ARBA" id="ARBA00022840"/>
    </source>
</evidence>
<dbReference type="SUPFAM" id="SSF56112">
    <property type="entry name" value="Protein kinase-like (PK-like)"/>
    <property type="match status" value="1"/>
</dbReference>
<dbReference type="PROSITE" id="PS00108">
    <property type="entry name" value="PROTEIN_KINASE_ST"/>
    <property type="match status" value="1"/>
</dbReference>
<evidence type="ECO:0000256" key="1">
    <source>
        <dbReference type="ARBA" id="ARBA00012513"/>
    </source>
</evidence>
<dbReference type="PROSITE" id="PS50011">
    <property type="entry name" value="PROTEIN_KINASE_DOM"/>
    <property type="match status" value="1"/>
</dbReference>
<evidence type="ECO:0000256" key="3">
    <source>
        <dbReference type="ARBA" id="ARBA00022679"/>
    </source>
</evidence>
<accession>A0ABT6LNF4</accession>
<feature type="binding site" evidence="7">
    <location>
        <position position="56"/>
    </location>
    <ligand>
        <name>ATP</name>
        <dbReference type="ChEBI" id="CHEBI:30616"/>
    </ligand>
</feature>
<dbReference type="Proteomes" id="UP001160499">
    <property type="component" value="Unassembled WGS sequence"/>
</dbReference>
<dbReference type="Pfam" id="PF00069">
    <property type="entry name" value="Pkinase"/>
    <property type="match status" value="1"/>
</dbReference>
<keyword evidence="9" id="KW-0812">Transmembrane</keyword>
<evidence type="ECO:0000256" key="7">
    <source>
        <dbReference type="PROSITE-ProRule" id="PRU10141"/>
    </source>
</evidence>
<keyword evidence="9" id="KW-0472">Membrane</keyword>
<feature type="transmembrane region" description="Helical" evidence="9">
    <location>
        <begin position="527"/>
        <end position="548"/>
    </location>
</feature>
<keyword evidence="12" id="KW-1185">Reference proteome</keyword>
<evidence type="ECO:0000256" key="9">
    <source>
        <dbReference type="SAM" id="Phobius"/>
    </source>
</evidence>
<sequence length="777" mass="78682">MSEAERAGTSRQDTRQDKSERLLAGRYRLGGVLGRGGMGTVWRAEDETLGRTVAVKELRFPSSIDDEEKRRLITRTLREAKAIARIRNNSAVTVFDVVDEDDRPWIVMELVEGKSLAEVIREDGLLEPKRAAEVGLAILDVLRSAHREGILHRDVKPSNVLLESETERVVLTDFGIAQVEGDPSITSTGMLVGAPSYISPERARGHKPGPAADLWSLGGLLYAAVEGAPPYDKGSAIATLTAVMTEPLEDPKNAGPLKDVIYGLLTKDPAQRLDDAGARRMLNAVIHAPEPKAAEPEPPLDATRVVPLPAQPDGRGGKGSSSSTGSGGKRGEEAAEKLRGAFRSVKKAAVAAGAAGSAAAARTKSGSGAEGSKAGSGSGAGTPAGTGSGTGTGTGTRAGSGSGTEARNDGVGGAGAGGSGGAVASSASAEPVASTTPVAPVAPSAPAVPAAPKAPPASGSSPSRGSSRGASTTSSPTSGVPSSSAASGANASGGGRSSGWPVMTPPDLPPRAVPRAPITDVVPRRTLVIIAVVVVLAVLAVVLAFTLGGDDDGSKGGKSGGEKAAASAGSSAKASSGSGSGEDTKEDAGSGTGKDESSSGDTGSGGAANATESANASGDGSSSGGSSGSSGGGAAVESTHKGSQGYSIGLPAGWKYQSSDSAGDRFTGPDGQKLLVAWTSTPKGDAVADWENQERSMTRSQYTRIRIERVDYRSWNAADWEFTYVDGGTKYRTIDRGFVVNGSLGYALMYTAKAANWDSDLRKATWQTLAKTFEPKS</sequence>
<feature type="compositionally biased region" description="Gly residues" evidence="8">
    <location>
        <begin position="374"/>
        <end position="402"/>
    </location>
</feature>
<dbReference type="RefSeq" id="WP_280878398.1">
    <property type="nucleotide sequence ID" value="NZ_JARXVH010000007.1"/>
</dbReference>
<keyword evidence="4 7" id="KW-0547">Nucleotide-binding</keyword>
<evidence type="ECO:0000256" key="5">
    <source>
        <dbReference type="ARBA" id="ARBA00022777"/>
    </source>
</evidence>
<keyword evidence="2" id="KW-0723">Serine/threonine-protein kinase</keyword>
<organism evidence="11 12">
    <name type="scientific">Streptomyces pseudovenezuelae</name>
    <dbReference type="NCBI Taxonomy" id="67350"/>
    <lineage>
        <taxon>Bacteria</taxon>
        <taxon>Bacillati</taxon>
        <taxon>Actinomycetota</taxon>
        <taxon>Actinomycetes</taxon>
        <taxon>Kitasatosporales</taxon>
        <taxon>Streptomycetaceae</taxon>
        <taxon>Streptomyces</taxon>
        <taxon>Streptomyces aurantiacus group</taxon>
    </lineage>
</organism>
<reference evidence="11 12" key="1">
    <citation type="submission" date="2023-04" db="EMBL/GenBank/DDBJ databases">
        <title>Forest soil microbial communities from Buena Vista Peninsula, Colon Province, Panama.</title>
        <authorList>
            <person name="Bouskill N."/>
        </authorList>
    </citation>
    <scope>NUCLEOTIDE SEQUENCE [LARGE SCALE GENOMIC DNA]</scope>
    <source>
        <strain evidence="11 12">GGS1</strain>
    </source>
</reference>